<dbReference type="GO" id="GO:0005524">
    <property type="term" value="F:ATP binding"/>
    <property type="evidence" value="ECO:0007669"/>
    <property type="project" value="UniProtKB-KW"/>
</dbReference>
<dbReference type="PANTHER" id="PTHR23407">
    <property type="entry name" value="ATPASE INHIBITOR/5-FORMYLTETRAHYDROFOLATE CYCLO-LIGASE"/>
    <property type="match status" value="1"/>
</dbReference>
<evidence type="ECO:0000256" key="2">
    <source>
        <dbReference type="ARBA" id="ARBA00022741"/>
    </source>
</evidence>
<keyword evidence="2 4" id="KW-0547">Nucleotide-binding</keyword>
<comment type="cofactor">
    <cofactor evidence="5">
        <name>Mg(2+)</name>
        <dbReference type="ChEBI" id="CHEBI:18420"/>
    </cofactor>
</comment>
<keyword evidence="3 4" id="KW-0067">ATP-binding</keyword>
<dbReference type="Pfam" id="PF01812">
    <property type="entry name" value="5-FTHF_cyc-lig"/>
    <property type="match status" value="1"/>
</dbReference>
<dbReference type="InterPro" id="IPR037171">
    <property type="entry name" value="NagB/RpiA_transferase-like"/>
</dbReference>
<reference evidence="6" key="1">
    <citation type="submission" date="2020-10" db="EMBL/GenBank/DDBJ databases">
        <authorList>
            <person name="Gilroy R."/>
        </authorList>
    </citation>
    <scope>NUCLEOTIDE SEQUENCE</scope>
    <source>
        <strain evidence="6">CHK178-757</strain>
    </source>
</reference>
<accession>A0A9D1F595</accession>
<dbReference type="AlphaFoldDB" id="A0A9D1F595"/>
<evidence type="ECO:0000256" key="3">
    <source>
        <dbReference type="ARBA" id="ARBA00022840"/>
    </source>
</evidence>
<comment type="caution">
    <text evidence="6">The sequence shown here is derived from an EMBL/GenBank/DDBJ whole genome shotgun (WGS) entry which is preliminary data.</text>
</comment>
<feature type="binding site" evidence="4">
    <location>
        <begin position="141"/>
        <end position="149"/>
    </location>
    <ligand>
        <name>ATP</name>
        <dbReference type="ChEBI" id="CHEBI:30616"/>
    </ligand>
</feature>
<dbReference type="EC" id="6.3.3.2" evidence="5"/>
<dbReference type="NCBIfam" id="TIGR02727">
    <property type="entry name" value="MTHFS_bact"/>
    <property type="match status" value="1"/>
</dbReference>
<evidence type="ECO:0000313" key="6">
    <source>
        <dbReference type="EMBL" id="HIS47575.1"/>
    </source>
</evidence>
<dbReference type="PIRSF" id="PIRSF006806">
    <property type="entry name" value="FTHF_cligase"/>
    <property type="match status" value="1"/>
</dbReference>
<keyword evidence="5" id="KW-0460">Magnesium</keyword>
<comment type="similarity">
    <text evidence="1 5">Belongs to the 5-formyltetrahydrofolate cyclo-ligase family.</text>
</comment>
<keyword evidence="5" id="KW-0479">Metal-binding</keyword>
<evidence type="ECO:0000313" key="7">
    <source>
        <dbReference type="Proteomes" id="UP000823927"/>
    </source>
</evidence>
<proteinExistence type="inferred from homology"/>
<feature type="binding site" evidence="4">
    <location>
        <begin position="3"/>
        <end position="7"/>
    </location>
    <ligand>
        <name>ATP</name>
        <dbReference type="ChEBI" id="CHEBI:30616"/>
    </ligand>
</feature>
<evidence type="ECO:0000256" key="4">
    <source>
        <dbReference type="PIRSR" id="PIRSR006806-1"/>
    </source>
</evidence>
<organism evidence="6 7">
    <name type="scientific">Candidatus Scybalocola faecigallinarum</name>
    <dbReference type="NCBI Taxonomy" id="2840941"/>
    <lineage>
        <taxon>Bacteria</taxon>
        <taxon>Bacillati</taxon>
        <taxon>Bacillota</taxon>
        <taxon>Clostridia</taxon>
        <taxon>Lachnospirales</taxon>
        <taxon>Lachnospiraceae</taxon>
        <taxon>Lachnospiraceae incertae sedis</taxon>
        <taxon>Candidatus Scybalocola (ex Gilroy et al. 2021)</taxon>
    </lineage>
</organism>
<protein>
    <recommendedName>
        <fullName evidence="5">5-formyltetrahydrofolate cyclo-ligase</fullName>
        <ecNumber evidence="5">6.3.3.2</ecNumber>
    </recommendedName>
</protein>
<dbReference type="Proteomes" id="UP000823927">
    <property type="component" value="Unassembled WGS sequence"/>
</dbReference>
<keyword evidence="6" id="KW-0436">Ligase</keyword>
<dbReference type="InterPro" id="IPR002698">
    <property type="entry name" value="FTHF_cligase"/>
</dbReference>
<dbReference type="SUPFAM" id="SSF100950">
    <property type="entry name" value="NagB/RpiA/CoA transferase-like"/>
    <property type="match status" value="1"/>
</dbReference>
<feature type="binding site" evidence="4">
    <location>
        <position position="54"/>
    </location>
    <ligand>
        <name>substrate</name>
    </ligand>
</feature>
<comment type="catalytic activity">
    <reaction evidence="5">
        <text>(6S)-5-formyl-5,6,7,8-tetrahydrofolate + ATP = (6R)-5,10-methenyltetrahydrofolate + ADP + phosphate</text>
        <dbReference type="Rhea" id="RHEA:10488"/>
        <dbReference type="ChEBI" id="CHEBI:30616"/>
        <dbReference type="ChEBI" id="CHEBI:43474"/>
        <dbReference type="ChEBI" id="CHEBI:57455"/>
        <dbReference type="ChEBI" id="CHEBI:57457"/>
        <dbReference type="ChEBI" id="CHEBI:456216"/>
        <dbReference type="EC" id="6.3.3.2"/>
    </reaction>
</comment>
<reference evidence="6" key="2">
    <citation type="journal article" date="2021" name="PeerJ">
        <title>Extensive microbial diversity within the chicken gut microbiome revealed by metagenomics and culture.</title>
        <authorList>
            <person name="Gilroy R."/>
            <person name="Ravi A."/>
            <person name="Getino M."/>
            <person name="Pursley I."/>
            <person name="Horton D.L."/>
            <person name="Alikhan N.F."/>
            <person name="Baker D."/>
            <person name="Gharbi K."/>
            <person name="Hall N."/>
            <person name="Watson M."/>
            <person name="Adriaenssens E.M."/>
            <person name="Foster-Nyarko E."/>
            <person name="Jarju S."/>
            <person name="Secka A."/>
            <person name="Antonio M."/>
            <person name="Oren A."/>
            <person name="Chaudhuri R.R."/>
            <person name="La Ragione R."/>
            <person name="Hildebrand F."/>
            <person name="Pallen M.J."/>
        </authorList>
    </citation>
    <scope>NUCLEOTIDE SEQUENCE</scope>
    <source>
        <strain evidence="6">CHK178-757</strain>
    </source>
</reference>
<dbReference type="EMBL" id="DVIT01000030">
    <property type="protein sequence ID" value="HIS47575.1"/>
    <property type="molecule type" value="Genomic_DNA"/>
</dbReference>
<name>A0A9D1F595_9FIRM</name>
<dbReference type="Gene3D" id="3.40.50.10420">
    <property type="entry name" value="NagB/RpiA/CoA transferase-like"/>
    <property type="match status" value="1"/>
</dbReference>
<dbReference type="GO" id="GO:0035999">
    <property type="term" value="P:tetrahydrofolate interconversion"/>
    <property type="evidence" value="ECO:0007669"/>
    <property type="project" value="TreeGrafter"/>
</dbReference>
<sequence length="211" mass="23365">MDKQTLRREMKGRRSKLDPQTALRLSEKICSRILAWSIYARADVILGYFPTGSEADIKAVLLAALQQGKKVALPKVFGQRHMEFLYINGFNDLEKGAMNLWEPAIGCSVFDPLSIREQQTLMLVPGLAFCQDGQGSKPIGRLGYGGGFYDTYLSRITGGKISGSASCHLAACGVAYDVQKISCQGFPLESHDLFIKYLVTEKSIYGQEEIR</sequence>
<dbReference type="GO" id="GO:0030272">
    <property type="term" value="F:5-formyltetrahydrofolate cyclo-ligase activity"/>
    <property type="evidence" value="ECO:0007669"/>
    <property type="project" value="UniProtKB-EC"/>
</dbReference>
<evidence type="ECO:0000256" key="1">
    <source>
        <dbReference type="ARBA" id="ARBA00010638"/>
    </source>
</evidence>
<gene>
    <name evidence="6" type="ORF">IAB46_08495</name>
</gene>
<evidence type="ECO:0000256" key="5">
    <source>
        <dbReference type="RuleBase" id="RU361279"/>
    </source>
</evidence>
<dbReference type="GO" id="GO:0009396">
    <property type="term" value="P:folic acid-containing compound biosynthetic process"/>
    <property type="evidence" value="ECO:0007669"/>
    <property type="project" value="TreeGrafter"/>
</dbReference>
<dbReference type="InterPro" id="IPR024185">
    <property type="entry name" value="FTHF_cligase-like_sf"/>
</dbReference>
<dbReference type="PANTHER" id="PTHR23407:SF1">
    <property type="entry name" value="5-FORMYLTETRAHYDROFOLATE CYCLO-LIGASE"/>
    <property type="match status" value="1"/>
</dbReference>
<dbReference type="GO" id="GO:0046872">
    <property type="term" value="F:metal ion binding"/>
    <property type="evidence" value="ECO:0007669"/>
    <property type="project" value="UniProtKB-KW"/>
</dbReference>